<keyword evidence="9 14" id="KW-0408">Iron</keyword>
<evidence type="ECO:0000256" key="1">
    <source>
        <dbReference type="ARBA" id="ARBA00004131"/>
    </source>
</evidence>
<dbReference type="GO" id="GO:0005789">
    <property type="term" value="C:endoplasmic reticulum membrane"/>
    <property type="evidence" value="ECO:0007669"/>
    <property type="project" value="UniProtKB-SubCell"/>
</dbReference>
<keyword evidence="5 14" id="KW-0479">Metal-binding</keyword>
<dbReference type="PANTHER" id="PTHR19359:SF150">
    <property type="entry name" value="CYTOCHROME B5"/>
    <property type="match status" value="1"/>
</dbReference>
<dbReference type="InterPro" id="IPR001199">
    <property type="entry name" value="Cyt_B5-like_heme/steroid-bd"/>
</dbReference>
<evidence type="ECO:0000256" key="6">
    <source>
        <dbReference type="ARBA" id="ARBA00022824"/>
    </source>
</evidence>
<comment type="subcellular location">
    <subcellularLocation>
        <location evidence="1">Endoplasmic reticulum membrane</location>
        <topology evidence="1">Single-pass membrane protein</topology>
        <orientation evidence="1">Cytoplasmic side</orientation>
    </subcellularLocation>
    <subcellularLocation>
        <location evidence="11">Microsome membrane</location>
        <topology evidence="11">Single-pass membrane protein</topology>
        <orientation evidence="11">Cytoplasmic side</orientation>
    </subcellularLocation>
</comment>
<sequence length="131" mass="14816">MASEKVFRLEEVKKKADGKTLVVIHNSVYDVTEFLNEHPGGEEVLMEQSGQDATEAFEDVGHSSDAREMMKKFKIGELHEDDRTTKSKKSPWIPSDGGEHGDTSNSSWMSWLAPLLLGVFATLIYRHFFLK</sequence>
<keyword evidence="10 14" id="KW-0472">Membrane</keyword>
<keyword evidence="14" id="KW-1133">Transmembrane helix</keyword>
<evidence type="ECO:0000256" key="7">
    <source>
        <dbReference type="ARBA" id="ARBA00022848"/>
    </source>
</evidence>
<dbReference type="FunFam" id="3.10.120.10:FF:000002">
    <property type="entry name" value="Cytochrome b5 type B"/>
    <property type="match status" value="1"/>
</dbReference>
<accession>R4WCP3</accession>
<dbReference type="InterPro" id="IPR050668">
    <property type="entry name" value="Cytochrome_b5"/>
</dbReference>
<comment type="similarity">
    <text evidence="12 14">Belongs to the cytochrome b5 family.</text>
</comment>
<organism evidence="17">
    <name type="scientific">Riptortus pedestris</name>
    <name type="common">Bean bug</name>
    <dbReference type="NCBI Taxonomy" id="329032"/>
    <lineage>
        <taxon>Eukaryota</taxon>
        <taxon>Metazoa</taxon>
        <taxon>Ecdysozoa</taxon>
        <taxon>Arthropoda</taxon>
        <taxon>Hexapoda</taxon>
        <taxon>Insecta</taxon>
        <taxon>Pterygota</taxon>
        <taxon>Neoptera</taxon>
        <taxon>Paraneoptera</taxon>
        <taxon>Hemiptera</taxon>
        <taxon>Heteroptera</taxon>
        <taxon>Panheteroptera</taxon>
        <taxon>Pentatomomorpha</taxon>
        <taxon>Coreoidea</taxon>
        <taxon>Alydidae</taxon>
        <taxon>Riptortus</taxon>
    </lineage>
</organism>
<evidence type="ECO:0000256" key="3">
    <source>
        <dbReference type="ARBA" id="ARBA00022617"/>
    </source>
</evidence>
<dbReference type="Pfam" id="PF00173">
    <property type="entry name" value="Cyt-b5"/>
    <property type="match status" value="1"/>
</dbReference>
<dbReference type="Gene3D" id="3.10.120.10">
    <property type="entry name" value="Cytochrome b5-like heme/steroid binding domain"/>
    <property type="match status" value="1"/>
</dbReference>
<keyword evidence="4 14" id="KW-0812">Transmembrane</keyword>
<evidence type="ECO:0000256" key="4">
    <source>
        <dbReference type="ARBA" id="ARBA00022692"/>
    </source>
</evidence>
<dbReference type="GO" id="GO:0020037">
    <property type="term" value="F:heme binding"/>
    <property type="evidence" value="ECO:0007669"/>
    <property type="project" value="UniProtKB-UniRule"/>
</dbReference>
<keyword evidence="8" id="KW-0249">Electron transport</keyword>
<keyword evidence="6" id="KW-0256">Endoplasmic reticulum</keyword>
<dbReference type="SUPFAM" id="SSF55856">
    <property type="entry name" value="Cytochrome b5-like heme/steroid binding domain"/>
    <property type="match status" value="1"/>
</dbReference>
<evidence type="ECO:0000256" key="10">
    <source>
        <dbReference type="ARBA" id="ARBA00023136"/>
    </source>
</evidence>
<name>R4WCP3_RIPPE</name>
<evidence type="ECO:0000256" key="14">
    <source>
        <dbReference type="RuleBase" id="RU362121"/>
    </source>
</evidence>
<dbReference type="PROSITE" id="PS00191">
    <property type="entry name" value="CYTOCHROME_B5_1"/>
    <property type="match status" value="1"/>
</dbReference>
<protein>
    <recommendedName>
        <fullName evidence="13">Cytochrome b5</fullName>
    </recommendedName>
</protein>
<dbReference type="InterPro" id="IPR018506">
    <property type="entry name" value="Cyt_B5_heme-BS"/>
</dbReference>
<dbReference type="GO" id="GO:0046872">
    <property type="term" value="F:metal ion binding"/>
    <property type="evidence" value="ECO:0007669"/>
    <property type="project" value="UniProtKB-UniRule"/>
</dbReference>
<evidence type="ECO:0000313" key="17">
    <source>
        <dbReference type="EMBL" id="BAN20243.1"/>
    </source>
</evidence>
<evidence type="ECO:0000256" key="9">
    <source>
        <dbReference type="ARBA" id="ARBA00023004"/>
    </source>
</evidence>
<evidence type="ECO:0000256" key="2">
    <source>
        <dbReference type="ARBA" id="ARBA00022448"/>
    </source>
</evidence>
<evidence type="ECO:0000256" key="12">
    <source>
        <dbReference type="ARBA" id="ARBA00038168"/>
    </source>
</evidence>
<feature type="compositionally biased region" description="Basic and acidic residues" evidence="15">
    <location>
        <begin position="75"/>
        <end position="85"/>
    </location>
</feature>
<keyword evidence="2" id="KW-0813">Transport</keyword>
<evidence type="ECO:0000259" key="16">
    <source>
        <dbReference type="PROSITE" id="PS50255"/>
    </source>
</evidence>
<feature type="region of interest" description="Disordered" evidence="15">
    <location>
        <begin position="75"/>
        <end position="104"/>
    </location>
</feature>
<feature type="domain" description="Cytochrome b5 heme-binding" evidence="16">
    <location>
        <begin position="4"/>
        <end position="79"/>
    </location>
</feature>
<dbReference type="AlphaFoldDB" id="R4WCP3"/>
<evidence type="ECO:0000256" key="15">
    <source>
        <dbReference type="SAM" id="MobiDB-lite"/>
    </source>
</evidence>
<keyword evidence="3 14" id="KW-0349">Heme</keyword>
<evidence type="ECO:0000256" key="5">
    <source>
        <dbReference type="ARBA" id="ARBA00022723"/>
    </source>
</evidence>
<dbReference type="EMBL" id="AK417028">
    <property type="protein sequence ID" value="BAN20243.1"/>
    <property type="molecule type" value="mRNA"/>
</dbReference>
<dbReference type="PANTHER" id="PTHR19359">
    <property type="entry name" value="CYTOCHROME B5"/>
    <property type="match status" value="1"/>
</dbReference>
<evidence type="ECO:0000256" key="8">
    <source>
        <dbReference type="ARBA" id="ARBA00022982"/>
    </source>
</evidence>
<evidence type="ECO:0000256" key="13">
    <source>
        <dbReference type="ARBA" id="ARBA00039806"/>
    </source>
</evidence>
<dbReference type="PRINTS" id="PR00363">
    <property type="entry name" value="CYTOCHROMEB5"/>
</dbReference>
<feature type="transmembrane region" description="Helical" evidence="14">
    <location>
        <begin position="108"/>
        <end position="125"/>
    </location>
</feature>
<evidence type="ECO:0000256" key="11">
    <source>
        <dbReference type="ARBA" id="ARBA00037877"/>
    </source>
</evidence>
<dbReference type="SMART" id="SM01117">
    <property type="entry name" value="Cyt-b5"/>
    <property type="match status" value="1"/>
</dbReference>
<dbReference type="InterPro" id="IPR036400">
    <property type="entry name" value="Cyt_B5-like_heme/steroid_sf"/>
</dbReference>
<keyword evidence="7" id="KW-0492">Microsome</keyword>
<dbReference type="PROSITE" id="PS50255">
    <property type="entry name" value="CYTOCHROME_B5_2"/>
    <property type="match status" value="1"/>
</dbReference>
<proteinExistence type="evidence at transcript level"/>
<reference evidence="17" key="1">
    <citation type="journal article" date="2013" name="PLoS ONE">
        <title>Gene expression in gut symbiotic organ of stinkbug affected by extracellular bacterial symbiont.</title>
        <authorList>
            <person name="Futahashi R."/>
            <person name="Tanaka K."/>
            <person name="Tanahashi M."/>
            <person name="Nikoh N."/>
            <person name="Kikuchi Y."/>
            <person name="Lee B.L."/>
            <person name="Fukatsu T."/>
        </authorList>
    </citation>
    <scope>NUCLEOTIDE SEQUENCE</scope>
    <source>
        <tissue evidence="17">Midgut</tissue>
    </source>
</reference>